<dbReference type="Pfam" id="PF00995">
    <property type="entry name" value="Sec1"/>
    <property type="match status" value="1"/>
</dbReference>
<gene>
    <name evidence="2" type="ORF">M9Y10_002671</name>
</gene>
<organism evidence="2 3">
    <name type="scientific">Tritrichomonas musculus</name>
    <dbReference type="NCBI Taxonomy" id="1915356"/>
    <lineage>
        <taxon>Eukaryota</taxon>
        <taxon>Metamonada</taxon>
        <taxon>Parabasalia</taxon>
        <taxon>Tritrichomonadida</taxon>
        <taxon>Tritrichomonadidae</taxon>
        <taxon>Tritrichomonas</taxon>
    </lineage>
</organism>
<evidence type="ECO:0000313" key="3">
    <source>
        <dbReference type="Proteomes" id="UP001470230"/>
    </source>
</evidence>
<protein>
    <submittedName>
        <fullName evidence="2">Vacuolar protein-sorting-associated protein 33</fullName>
    </submittedName>
</protein>
<proteinExistence type="inferred from homology"/>
<dbReference type="Gene3D" id="3.40.50.1910">
    <property type="match status" value="2"/>
</dbReference>
<evidence type="ECO:0000313" key="2">
    <source>
        <dbReference type="EMBL" id="KAK8900345.1"/>
    </source>
</evidence>
<dbReference type="PANTHER" id="PTHR11679">
    <property type="entry name" value="VESICLE PROTEIN SORTING-ASSOCIATED"/>
    <property type="match status" value="1"/>
</dbReference>
<dbReference type="SUPFAM" id="SSF56815">
    <property type="entry name" value="Sec1/munc18-like (SM) proteins"/>
    <property type="match status" value="1"/>
</dbReference>
<accession>A0ABR2LAG9</accession>
<comment type="caution">
    <text evidence="2">The sequence shown here is derived from an EMBL/GenBank/DDBJ whole genome shotgun (WGS) entry which is preliminary data.</text>
</comment>
<keyword evidence="3" id="KW-1185">Reference proteome</keyword>
<dbReference type="InterPro" id="IPR027482">
    <property type="entry name" value="Sec1-like_dom2"/>
</dbReference>
<reference evidence="2 3" key="1">
    <citation type="submission" date="2024-04" db="EMBL/GenBank/DDBJ databases">
        <title>Tritrichomonas musculus Genome.</title>
        <authorList>
            <person name="Alves-Ferreira E."/>
            <person name="Grigg M."/>
            <person name="Lorenzi H."/>
            <person name="Galac M."/>
        </authorList>
    </citation>
    <scope>NUCLEOTIDE SEQUENCE [LARGE SCALE GENOMIC DNA]</scope>
    <source>
        <strain evidence="2 3">EAF2021</strain>
    </source>
</reference>
<dbReference type="InterPro" id="IPR036045">
    <property type="entry name" value="Sec1-like_sf"/>
</dbReference>
<sequence>MSESSNSELAFNLFKSQSNNDFKDLIKILPKEGRKLSYPPCIEDYVKSLLDPHIEGNEIQNFINLSEIQPTDEKGILIIISPAERDTIETVCQAFQRVPNYTKSLLLIPRTTAFVQQVLENHNFIPVQSLPSHPSKEIYVQEFHADFLPVDNDFFLMPCVNSFYQIAIENDFNDLYSSARCLAKIQMVFGTIPQVFTLGYNAEKVRDLMQSIISQTGSSSSAIPQIDSLVIIDRLSDLTSPLMTYSIIESLIDETFGINYGILHVPEFVGHGEQRIVLNDYVKVYKEIRFSEIAQGTTVINNQLAEYKETHRILKEKEYKNENFKENCFKMKDAIDEKPKLSLFLDLLNAAIAKSIQNDPLLKIMIQKEFDLVCSQVPIIDFAENYITIFNDWMNALRLIFLESIVGVNHSKGTIQKIEKEIVMEFGLKSHEVIIGLEKLKLLSSNIIQGWQQLSDVLGVFKKDQMGGICNNFVPPTVRVVEKATQGDWPGTWGKVFEERKVPVSVVGQPVNRVDSEVRKILVFFVGGVTPSEAAFIRQMGNVQFGGQVQYIVGATDSINKSKIMKQICPGFFK</sequence>
<dbReference type="Proteomes" id="UP001470230">
    <property type="component" value="Unassembled WGS sequence"/>
</dbReference>
<dbReference type="InterPro" id="IPR001619">
    <property type="entry name" value="Sec1-like"/>
</dbReference>
<name>A0ABR2LAG9_9EUKA</name>
<dbReference type="EMBL" id="JAPFFF010000001">
    <property type="protein sequence ID" value="KAK8900345.1"/>
    <property type="molecule type" value="Genomic_DNA"/>
</dbReference>
<comment type="similarity">
    <text evidence="1">Belongs to the STXBP/unc-18/SEC1 family.</text>
</comment>
<evidence type="ECO:0000256" key="1">
    <source>
        <dbReference type="ARBA" id="ARBA00009884"/>
    </source>
</evidence>